<feature type="region of interest" description="Disordered" evidence="1">
    <location>
        <begin position="190"/>
        <end position="324"/>
    </location>
</feature>
<evidence type="ECO:0000259" key="2">
    <source>
        <dbReference type="Pfam" id="PF08595"/>
    </source>
</evidence>
<name>A0A2T2P4T4_CORCC</name>
<organism evidence="3 4">
    <name type="scientific">Corynespora cassiicola Philippines</name>
    <dbReference type="NCBI Taxonomy" id="1448308"/>
    <lineage>
        <taxon>Eukaryota</taxon>
        <taxon>Fungi</taxon>
        <taxon>Dikarya</taxon>
        <taxon>Ascomycota</taxon>
        <taxon>Pezizomycotina</taxon>
        <taxon>Dothideomycetes</taxon>
        <taxon>Pleosporomycetidae</taxon>
        <taxon>Pleosporales</taxon>
        <taxon>Corynesporascaceae</taxon>
        <taxon>Corynespora</taxon>
    </lineage>
</organism>
<protein>
    <recommendedName>
        <fullName evidence="2">Transcriptional regulatory protein RXT2 N-terminal domain-containing protein</fullName>
    </recommendedName>
</protein>
<dbReference type="EMBL" id="KZ678129">
    <property type="protein sequence ID" value="PSN72717.1"/>
    <property type="molecule type" value="Genomic_DNA"/>
</dbReference>
<evidence type="ECO:0000313" key="3">
    <source>
        <dbReference type="EMBL" id="PSN72717.1"/>
    </source>
</evidence>
<feature type="region of interest" description="Disordered" evidence="1">
    <location>
        <begin position="21"/>
        <end position="60"/>
    </location>
</feature>
<feature type="compositionally biased region" description="Polar residues" evidence="1">
    <location>
        <begin position="218"/>
        <end position="228"/>
    </location>
</feature>
<dbReference type="InterPro" id="IPR039602">
    <property type="entry name" value="Rxt2"/>
</dbReference>
<proteinExistence type="predicted"/>
<dbReference type="STRING" id="1448308.A0A2T2P4T4"/>
<dbReference type="GO" id="GO:0033698">
    <property type="term" value="C:Rpd3L complex"/>
    <property type="evidence" value="ECO:0007669"/>
    <property type="project" value="TreeGrafter"/>
</dbReference>
<reference evidence="3 4" key="1">
    <citation type="journal article" date="2018" name="Front. Microbiol.">
        <title>Genome-Wide Analysis of Corynespora cassiicola Leaf Fall Disease Putative Effectors.</title>
        <authorList>
            <person name="Lopez D."/>
            <person name="Ribeiro S."/>
            <person name="Label P."/>
            <person name="Fumanal B."/>
            <person name="Venisse J.S."/>
            <person name="Kohler A."/>
            <person name="de Oliveira R.R."/>
            <person name="Labutti K."/>
            <person name="Lipzen A."/>
            <person name="Lail K."/>
            <person name="Bauer D."/>
            <person name="Ohm R.A."/>
            <person name="Barry K.W."/>
            <person name="Spatafora J."/>
            <person name="Grigoriev I.V."/>
            <person name="Martin F.M."/>
            <person name="Pujade-Renaud V."/>
        </authorList>
    </citation>
    <scope>NUCLEOTIDE SEQUENCE [LARGE SCALE GENOMIC DNA]</scope>
    <source>
        <strain evidence="3 4">Philippines</strain>
    </source>
</reference>
<dbReference type="GO" id="GO:0005829">
    <property type="term" value="C:cytosol"/>
    <property type="evidence" value="ECO:0007669"/>
    <property type="project" value="TreeGrafter"/>
</dbReference>
<dbReference type="AlphaFoldDB" id="A0A2T2P4T4"/>
<dbReference type="InterPro" id="IPR013904">
    <property type="entry name" value="RXT2_N"/>
</dbReference>
<dbReference type="Proteomes" id="UP000240883">
    <property type="component" value="Unassembled WGS sequence"/>
</dbReference>
<evidence type="ECO:0000256" key="1">
    <source>
        <dbReference type="SAM" id="MobiDB-lite"/>
    </source>
</evidence>
<dbReference type="PANTHER" id="PTHR28232">
    <property type="entry name" value="TRANSCRIPTIONAL REGULATORY PROTEIN RXT2"/>
    <property type="match status" value="1"/>
</dbReference>
<gene>
    <name evidence="3" type="ORF">BS50DRAFT_616267</name>
</gene>
<sequence length="448" mass="49804">MAGSQQQQIIDTIFSMKRRLLRKDDSSDDDEPDTLHNRQQSLKRKAQYSRSGDADFLADPRPYKKRIEHAGYHRYILQRNPPRFDPDGDLVDLDDEYEDEDDLSTVEENPYADILLENLLAPLTSAADLPNHPSMSVAYTSTHLSDLTAEAGAMSRKERITLAQAKRLSTKMQGDSTFAPSALATMPAAPIQEPSMGGTNGATANGTLQHHRRPEQNGDLQETASTPQDIVMEDVGQPNGAPRQNGEANGNAAEKQNGEHITNGTSHGAEADGLQENGERDQSPGDDASDAGSQQTAHRMTTRARAQAASTPSPPDSPSSAINPVHPLFLFPTDSLPDRDFGLPLNEAEETRMLLMAYVQKQEEISRISNDLYMGMMQADRMRQEVFKWSKAEAHVGEMSDGEDWYDREEWDLEQDLIKGRDEEEDDTAVAGKKSTRQRRTKPDKEDR</sequence>
<feature type="region of interest" description="Disordered" evidence="1">
    <location>
        <begin position="416"/>
        <end position="448"/>
    </location>
</feature>
<feature type="domain" description="Transcriptional regulatory protein RXT2 N-terminal" evidence="2">
    <location>
        <begin position="37"/>
        <end position="175"/>
    </location>
</feature>
<dbReference type="OrthoDB" id="441210at2759"/>
<dbReference type="Pfam" id="PF08595">
    <property type="entry name" value="RXT2_N"/>
    <property type="match status" value="1"/>
</dbReference>
<keyword evidence="4" id="KW-1185">Reference proteome</keyword>
<accession>A0A2T2P4T4</accession>
<dbReference type="PANTHER" id="PTHR28232:SF1">
    <property type="entry name" value="TRANSCRIPTIONAL REGULATORY PROTEIN RXT2"/>
    <property type="match status" value="1"/>
</dbReference>
<evidence type="ECO:0000313" key="4">
    <source>
        <dbReference type="Proteomes" id="UP000240883"/>
    </source>
</evidence>